<accession>A0A4P9WDY6</accession>
<proteinExistence type="predicted"/>
<dbReference type="InterPro" id="IPR018376">
    <property type="entry name" value="Enoyl-CoA_hyd/isom_CS"/>
</dbReference>
<protein>
    <recommendedName>
        <fullName evidence="2">3-hydroxyisobutyryl-CoA hydrolase</fullName>
        <ecNumber evidence="2">3.1.2.4</ecNumber>
    </recommendedName>
</protein>
<dbReference type="OrthoDB" id="1737613at2759"/>
<dbReference type="EMBL" id="KZ996626">
    <property type="protein sequence ID" value="RKO88576.1"/>
    <property type="molecule type" value="Genomic_DNA"/>
</dbReference>
<dbReference type="EC" id="3.1.2.4" evidence="2"/>
<dbReference type="Pfam" id="PF16113">
    <property type="entry name" value="ECH_2"/>
    <property type="match status" value="1"/>
</dbReference>
<evidence type="ECO:0000256" key="4">
    <source>
        <dbReference type="SAM" id="MobiDB-lite"/>
    </source>
</evidence>
<dbReference type="SUPFAM" id="SSF52096">
    <property type="entry name" value="ClpP/crotonase"/>
    <property type="match status" value="1"/>
</dbReference>
<evidence type="ECO:0000256" key="2">
    <source>
        <dbReference type="ARBA" id="ARBA00011915"/>
    </source>
</evidence>
<dbReference type="AlphaFoldDB" id="A0A4P9WDY6"/>
<dbReference type="PANTHER" id="PTHR43176">
    <property type="entry name" value="3-HYDROXYISOBUTYRYL-COA HYDROLASE-RELATED"/>
    <property type="match status" value="1"/>
</dbReference>
<dbReference type="Proteomes" id="UP000269721">
    <property type="component" value="Unassembled WGS sequence"/>
</dbReference>
<dbReference type="PANTHER" id="PTHR43176:SF3">
    <property type="entry name" value="3-HYDROXYISOBUTYRYL-COA HYDROLASE, MITOCHONDRIAL"/>
    <property type="match status" value="1"/>
</dbReference>
<feature type="region of interest" description="Disordered" evidence="4">
    <location>
        <begin position="411"/>
        <end position="445"/>
    </location>
</feature>
<gene>
    <name evidence="6" type="ORF">BDK51DRAFT_32188</name>
</gene>
<reference evidence="7" key="1">
    <citation type="journal article" date="2018" name="Nat. Microbiol.">
        <title>Leveraging single-cell genomics to expand the fungal tree of life.</title>
        <authorList>
            <person name="Ahrendt S.R."/>
            <person name="Quandt C.A."/>
            <person name="Ciobanu D."/>
            <person name="Clum A."/>
            <person name="Salamov A."/>
            <person name="Andreopoulos B."/>
            <person name="Cheng J.F."/>
            <person name="Woyke T."/>
            <person name="Pelin A."/>
            <person name="Henrissat B."/>
            <person name="Reynolds N.K."/>
            <person name="Benny G.L."/>
            <person name="Smith M.E."/>
            <person name="James T.Y."/>
            <person name="Grigoriev I.V."/>
        </authorList>
    </citation>
    <scope>NUCLEOTIDE SEQUENCE [LARGE SCALE GENOMIC DNA]</scope>
</reference>
<dbReference type="CDD" id="cd06558">
    <property type="entry name" value="crotonase-like"/>
    <property type="match status" value="1"/>
</dbReference>
<dbReference type="GO" id="GO:0005739">
    <property type="term" value="C:mitochondrion"/>
    <property type="evidence" value="ECO:0007669"/>
    <property type="project" value="TreeGrafter"/>
</dbReference>
<dbReference type="InterPro" id="IPR032259">
    <property type="entry name" value="HIBYL-CoA-H"/>
</dbReference>
<dbReference type="InterPro" id="IPR045004">
    <property type="entry name" value="ECH_dom"/>
</dbReference>
<evidence type="ECO:0000256" key="1">
    <source>
        <dbReference type="ARBA" id="ARBA00001709"/>
    </source>
</evidence>
<sequence>MNALSEDMIDTMTTQLQEWDKSDCKVIFVMKSSGPAFCAGGDVKSFADPTNIDVSMRQVQKMYSLSHLIATLDTPYVAVLDGVAIGGGLGISVHAPFRIATENTIVGIPEGGIGFFADTALSFFLSRLPDGSRLGKYLALTGRMLKGMEAVMAGIATHYVPSDRIPALVERLSSISTSDLREINHVIEEFAGSTPSKAEWEEWSLHNELRLAFESLTLFSGPQQSPWSTATLAHMRNQSPTYMKVVVEQLKRAKSMDIASCFRMDYRIAHGFMHTPDLRTGITAVLVDKLKKRPEWNPSLEEVLGGGVLKDRDVARIYFGDFDADEREGKEVPPEIPPEGSGLVLHNDRTFEQYVHRTVTGLPAEEDIRRVVGGEIAGSGNFALTADEVVDWFLSNWGAFLDPTTLGYTSNPPPASMGGGKYLDESGGDPSEPHTRREQRRQPWGVRQRVEAIVDTCCERFGEGGAYLRWRRG</sequence>
<dbReference type="Gene3D" id="3.90.226.10">
    <property type="entry name" value="2-enoyl-CoA Hydratase, Chain A, domain 1"/>
    <property type="match status" value="1"/>
</dbReference>
<comment type="catalytic activity">
    <reaction evidence="1">
        <text>3-hydroxy-2-methylpropanoyl-CoA + H2O = 3-hydroxy-2-methylpropanoate + CoA + H(+)</text>
        <dbReference type="Rhea" id="RHEA:20888"/>
        <dbReference type="ChEBI" id="CHEBI:11805"/>
        <dbReference type="ChEBI" id="CHEBI:15377"/>
        <dbReference type="ChEBI" id="CHEBI:15378"/>
        <dbReference type="ChEBI" id="CHEBI:57287"/>
        <dbReference type="ChEBI" id="CHEBI:57340"/>
        <dbReference type="EC" id="3.1.2.4"/>
    </reaction>
</comment>
<evidence type="ECO:0000259" key="5">
    <source>
        <dbReference type="Pfam" id="PF16113"/>
    </source>
</evidence>
<evidence type="ECO:0000313" key="7">
    <source>
        <dbReference type="Proteomes" id="UP000269721"/>
    </source>
</evidence>
<evidence type="ECO:0000313" key="6">
    <source>
        <dbReference type="EMBL" id="RKO88576.1"/>
    </source>
</evidence>
<dbReference type="PROSITE" id="PS00166">
    <property type="entry name" value="ENOYL_COA_HYDRATASE"/>
    <property type="match status" value="1"/>
</dbReference>
<name>A0A4P9WDY6_9FUNG</name>
<organism evidence="6 7">
    <name type="scientific">Blyttiomyces helicus</name>
    <dbReference type="NCBI Taxonomy" id="388810"/>
    <lineage>
        <taxon>Eukaryota</taxon>
        <taxon>Fungi</taxon>
        <taxon>Fungi incertae sedis</taxon>
        <taxon>Chytridiomycota</taxon>
        <taxon>Chytridiomycota incertae sedis</taxon>
        <taxon>Chytridiomycetes</taxon>
        <taxon>Chytridiomycetes incertae sedis</taxon>
        <taxon>Blyttiomyces</taxon>
    </lineage>
</organism>
<evidence type="ECO:0000256" key="3">
    <source>
        <dbReference type="ARBA" id="ARBA00022801"/>
    </source>
</evidence>
<dbReference type="GO" id="GO:0006574">
    <property type="term" value="P:L-valine catabolic process"/>
    <property type="evidence" value="ECO:0007669"/>
    <property type="project" value="TreeGrafter"/>
</dbReference>
<feature type="domain" description="Enoyl-CoA hydratase/isomerase" evidence="5">
    <location>
        <begin position="1"/>
        <end position="302"/>
    </location>
</feature>
<dbReference type="InterPro" id="IPR029045">
    <property type="entry name" value="ClpP/crotonase-like_dom_sf"/>
</dbReference>
<dbReference type="GO" id="GO:0003860">
    <property type="term" value="F:3-hydroxyisobutyryl-CoA hydrolase activity"/>
    <property type="evidence" value="ECO:0007669"/>
    <property type="project" value="UniProtKB-EC"/>
</dbReference>
<keyword evidence="7" id="KW-1185">Reference proteome</keyword>
<keyword evidence="3" id="KW-0378">Hydrolase</keyword>